<evidence type="ECO:0000256" key="4">
    <source>
        <dbReference type="ARBA" id="ARBA00023125"/>
    </source>
</evidence>
<gene>
    <name evidence="8" type="primary">gyrA_2</name>
    <name evidence="8" type="ORF">KGMB03357_17610</name>
</gene>
<dbReference type="Pfam" id="PF00521">
    <property type="entry name" value="DNA_topoisoIV"/>
    <property type="match status" value="1"/>
</dbReference>
<dbReference type="AlphaFoldDB" id="A0A401LEY4"/>
<dbReference type="OrthoDB" id="9806486at2"/>
<dbReference type="PANTHER" id="PTHR43493:SF5">
    <property type="entry name" value="DNA GYRASE SUBUNIT A, CHLOROPLASTIC_MITOCHONDRIAL"/>
    <property type="match status" value="1"/>
</dbReference>
<comment type="caution">
    <text evidence="8">The sequence shown here is derived from an EMBL/GenBank/DDBJ whole genome shotgun (WGS) entry which is preliminary data.</text>
</comment>
<dbReference type="Proteomes" id="UP000287361">
    <property type="component" value="Unassembled WGS sequence"/>
</dbReference>
<dbReference type="InterPro" id="IPR002205">
    <property type="entry name" value="Topo_IIA_dom_A"/>
</dbReference>
<organism evidence="8 9">
    <name type="scientific">Anaerotignum faecicola</name>
    <dbReference type="NCBI Taxonomy" id="2358141"/>
    <lineage>
        <taxon>Bacteria</taxon>
        <taxon>Bacillati</taxon>
        <taxon>Bacillota</taxon>
        <taxon>Clostridia</taxon>
        <taxon>Lachnospirales</taxon>
        <taxon>Anaerotignaceae</taxon>
        <taxon>Anaerotignum</taxon>
    </lineage>
</organism>
<dbReference type="InterPro" id="IPR013758">
    <property type="entry name" value="Topo_IIA_A/C_ab"/>
</dbReference>
<dbReference type="SUPFAM" id="SSF56719">
    <property type="entry name" value="Type II DNA topoisomerase"/>
    <property type="match status" value="1"/>
</dbReference>
<evidence type="ECO:0000259" key="7">
    <source>
        <dbReference type="PROSITE" id="PS52040"/>
    </source>
</evidence>
<dbReference type="EMBL" id="BHVZ01000010">
    <property type="protein sequence ID" value="GCB30100.1"/>
    <property type="molecule type" value="Genomic_DNA"/>
</dbReference>
<dbReference type="GO" id="GO:0005524">
    <property type="term" value="F:ATP binding"/>
    <property type="evidence" value="ECO:0007669"/>
    <property type="project" value="InterPro"/>
</dbReference>
<keyword evidence="3 6" id="KW-0799">Topoisomerase</keyword>
<dbReference type="RefSeq" id="WP_016408096.1">
    <property type="nucleotide sequence ID" value="NZ_DAVZTY010000058.1"/>
</dbReference>
<sequence>MAKKKTTTKKEYHDNFIQEQRITDTLELNYMPYAMSVIVSRAIPEIDGFKPSHRKLLYTMYLMGLLKGDRTKSANVVGQTMKLNPHGDSAIYETMVRLTKDNEALLVPFVDSEGNFGKYYSREMAYAASRYTEVKLESICQEIFADIDKDTVSFIDNYDGSMKEPALLPTTFPNILANPNLGIAVGMASSICSFNLAELCEATAQYIKDDTVDLCEVLSAPDFSTGGELIYSRKDLEQIYKTGRGSVKLRAKYRYDKKDNCIEVYEIPYTTNIEAIVDKIIALVKAGKIKDITDVRDESDRNGLKITIDLKRGTNVELLMHKLFAMTPLSDSFSCNFNVLIHGKPMTLGVGEILKHWTDFRMDSIRRQLAFDIQKKSEKYHLLEGLSKILMDIDKAIAIIRGTEEEKMVVPNLMAGFEIDEVQAEYIAEIKLRNINKEYILKRIAELDALEKEIKGLHETLRSDAKIKNIICKQLRNVAKKYGKPRKTEIIHEDDVTVLSKEDFIEDYPVTFFLTKENYFKKISQASLRMAGEQKLKEEDVLLMEQEGANRMDLLFFSNQQNVYKLKASDVADAKASALGDYLPNLLQLDAGETIIYMTATADYSGQMVFFFANGKAAKVPLSAYETKTNRRKLVNAYSARAELVRMAKIAEEADFMLMRNADKATLLNTELIPLSATKNAGGVQVFTLKKNSAVTAVFAKAEFETEEYEYYRTKKIPTTGHFIQEKDKTTNHLPGQMALGE</sequence>
<evidence type="ECO:0000313" key="8">
    <source>
        <dbReference type="EMBL" id="GCB30100.1"/>
    </source>
</evidence>
<dbReference type="InterPro" id="IPR050220">
    <property type="entry name" value="Type_II_DNA_Topoisomerases"/>
</dbReference>
<dbReference type="Gene3D" id="2.120.10.90">
    <property type="entry name" value="DNA gyrase/topoisomerase IV, subunit A, C-terminal"/>
    <property type="match status" value="1"/>
</dbReference>
<keyword evidence="5 6" id="KW-0413">Isomerase</keyword>
<evidence type="ECO:0000313" key="9">
    <source>
        <dbReference type="Proteomes" id="UP000287361"/>
    </source>
</evidence>
<dbReference type="GO" id="GO:0003677">
    <property type="term" value="F:DNA binding"/>
    <property type="evidence" value="ECO:0007669"/>
    <property type="project" value="UniProtKB-UniRule"/>
</dbReference>
<dbReference type="GO" id="GO:0034335">
    <property type="term" value="F:DNA negative supercoiling activity"/>
    <property type="evidence" value="ECO:0007669"/>
    <property type="project" value="UniProtKB-ARBA"/>
</dbReference>
<accession>A0A401LEY4</accession>
<evidence type="ECO:0000256" key="2">
    <source>
        <dbReference type="ARBA" id="ARBA00008263"/>
    </source>
</evidence>
<dbReference type="Gene3D" id="3.30.1360.40">
    <property type="match status" value="1"/>
</dbReference>
<protein>
    <submittedName>
        <fullName evidence="8">DNA gyrase subunit A</fullName>
    </submittedName>
</protein>
<dbReference type="PANTHER" id="PTHR43493">
    <property type="entry name" value="DNA GYRASE/TOPOISOMERASE SUBUNIT A"/>
    <property type="match status" value="1"/>
</dbReference>
<evidence type="ECO:0000256" key="1">
    <source>
        <dbReference type="ARBA" id="ARBA00000185"/>
    </source>
</evidence>
<evidence type="ECO:0000256" key="3">
    <source>
        <dbReference type="ARBA" id="ARBA00023029"/>
    </source>
</evidence>
<feature type="active site" description="O-(5'-phospho-DNA)-tyrosine intermediate" evidence="6">
    <location>
        <position position="131"/>
    </location>
</feature>
<comment type="catalytic activity">
    <reaction evidence="1 6">
        <text>ATP-dependent breakage, passage and rejoining of double-stranded DNA.</text>
        <dbReference type="EC" id="5.6.2.2"/>
    </reaction>
</comment>
<dbReference type="Gene3D" id="3.90.199.10">
    <property type="entry name" value="Topoisomerase II, domain 5"/>
    <property type="match status" value="1"/>
</dbReference>
<dbReference type="InterPro" id="IPR013757">
    <property type="entry name" value="Topo_IIA_A_a_sf"/>
</dbReference>
<feature type="domain" description="Topo IIA-type catalytic" evidence="7">
    <location>
        <begin position="42"/>
        <end position="504"/>
    </location>
</feature>
<dbReference type="GO" id="GO:0009330">
    <property type="term" value="C:DNA topoisomerase type II (double strand cut, ATP-hydrolyzing) complex"/>
    <property type="evidence" value="ECO:0007669"/>
    <property type="project" value="TreeGrafter"/>
</dbReference>
<dbReference type="Gene3D" id="1.10.268.10">
    <property type="entry name" value="Topoisomerase, domain 3"/>
    <property type="match status" value="1"/>
</dbReference>
<dbReference type="InterPro" id="IPR035516">
    <property type="entry name" value="Gyrase/topoIV_suA_C"/>
</dbReference>
<dbReference type="SMART" id="SM00434">
    <property type="entry name" value="TOP4c"/>
    <property type="match status" value="1"/>
</dbReference>
<dbReference type="SUPFAM" id="SSF101904">
    <property type="entry name" value="GyrA/ParC C-terminal domain-like"/>
    <property type="match status" value="1"/>
</dbReference>
<reference evidence="8 9" key="1">
    <citation type="submission" date="2018-10" db="EMBL/GenBank/DDBJ databases">
        <title>Draft Genome Sequence of Anaerotignum sp. KCTC 15736.</title>
        <authorList>
            <person name="Choi S.H."/>
            <person name="Kim J.S."/>
            <person name="Kang S.W."/>
            <person name="Lee J.S."/>
            <person name="Park S.H."/>
        </authorList>
    </citation>
    <scope>NUCLEOTIDE SEQUENCE [LARGE SCALE GENOMIC DNA]</scope>
    <source>
        <strain evidence="8 9">KCTC 15736</strain>
    </source>
</reference>
<dbReference type="PROSITE" id="PS52040">
    <property type="entry name" value="TOPO_IIA"/>
    <property type="match status" value="1"/>
</dbReference>
<comment type="similarity">
    <text evidence="2">Belongs to the type II topoisomerase GyrA/ParC subunit family.</text>
</comment>
<keyword evidence="9" id="KW-1185">Reference proteome</keyword>
<evidence type="ECO:0000256" key="5">
    <source>
        <dbReference type="ARBA" id="ARBA00023235"/>
    </source>
</evidence>
<dbReference type="GeneID" id="86194775"/>
<dbReference type="GO" id="GO:0006265">
    <property type="term" value="P:DNA topological change"/>
    <property type="evidence" value="ECO:0007669"/>
    <property type="project" value="UniProtKB-UniRule"/>
</dbReference>
<proteinExistence type="inferred from homology"/>
<name>A0A401LEY4_9FIRM</name>
<evidence type="ECO:0000256" key="6">
    <source>
        <dbReference type="PROSITE-ProRule" id="PRU01384"/>
    </source>
</evidence>
<keyword evidence="4 6" id="KW-0238">DNA-binding</keyword>
<dbReference type="InterPro" id="IPR013760">
    <property type="entry name" value="Topo_IIA-like_dom_sf"/>
</dbReference>